<proteinExistence type="predicted"/>
<sequence length="188" mass="22137">MPKAIHRDHQDTAFYIPKHHQTEGLLDADRAIFKNLERRFFHEGRVVHPSFVDNFNILQVFSAINFDCLLYINEEMCPLFVLEFYKSVWITQNINQTISIAFIIRNLEIVLPLRRCAEILRVPCEGACMFTVDWSIASLPKIIDPNPVYHTPLDDPILVRDAIFYKRPSPNRDPFQMELSEMKLDFRK</sequence>
<accession>A0ABQ4ZDE9</accession>
<gene>
    <name evidence="1" type="ORF">Tco_0770865</name>
</gene>
<dbReference type="EMBL" id="BQNB010011258">
    <property type="protein sequence ID" value="GJS88229.1"/>
    <property type="molecule type" value="Genomic_DNA"/>
</dbReference>
<organism evidence="1 2">
    <name type="scientific">Tanacetum coccineum</name>
    <dbReference type="NCBI Taxonomy" id="301880"/>
    <lineage>
        <taxon>Eukaryota</taxon>
        <taxon>Viridiplantae</taxon>
        <taxon>Streptophyta</taxon>
        <taxon>Embryophyta</taxon>
        <taxon>Tracheophyta</taxon>
        <taxon>Spermatophyta</taxon>
        <taxon>Magnoliopsida</taxon>
        <taxon>eudicotyledons</taxon>
        <taxon>Gunneridae</taxon>
        <taxon>Pentapetalae</taxon>
        <taxon>asterids</taxon>
        <taxon>campanulids</taxon>
        <taxon>Asterales</taxon>
        <taxon>Asteraceae</taxon>
        <taxon>Asteroideae</taxon>
        <taxon>Anthemideae</taxon>
        <taxon>Anthemidinae</taxon>
        <taxon>Tanacetum</taxon>
    </lineage>
</organism>
<dbReference type="Proteomes" id="UP001151760">
    <property type="component" value="Unassembled WGS sequence"/>
</dbReference>
<keyword evidence="2" id="KW-1185">Reference proteome</keyword>
<reference evidence="1" key="2">
    <citation type="submission" date="2022-01" db="EMBL/GenBank/DDBJ databases">
        <authorList>
            <person name="Yamashiro T."/>
            <person name="Shiraishi A."/>
            <person name="Satake H."/>
            <person name="Nakayama K."/>
        </authorList>
    </citation>
    <scope>NUCLEOTIDE SEQUENCE</scope>
</reference>
<evidence type="ECO:0000313" key="1">
    <source>
        <dbReference type="EMBL" id="GJS88229.1"/>
    </source>
</evidence>
<reference evidence="1" key="1">
    <citation type="journal article" date="2022" name="Int. J. Mol. Sci.">
        <title>Draft Genome of Tanacetum Coccineum: Genomic Comparison of Closely Related Tanacetum-Family Plants.</title>
        <authorList>
            <person name="Yamashiro T."/>
            <person name="Shiraishi A."/>
            <person name="Nakayama K."/>
            <person name="Satake H."/>
        </authorList>
    </citation>
    <scope>NUCLEOTIDE SEQUENCE</scope>
</reference>
<protein>
    <submittedName>
        <fullName evidence="1">Uncharacterized protein</fullName>
    </submittedName>
</protein>
<comment type="caution">
    <text evidence="1">The sequence shown here is derived from an EMBL/GenBank/DDBJ whole genome shotgun (WGS) entry which is preliminary data.</text>
</comment>
<name>A0ABQ4ZDE9_9ASTR</name>
<evidence type="ECO:0000313" key="2">
    <source>
        <dbReference type="Proteomes" id="UP001151760"/>
    </source>
</evidence>